<protein>
    <submittedName>
        <fullName evidence="2">Alpha/beta fold hydrolase</fullName>
    </submittedName>
</protein>
<dbReference type="PANTHER" id="PTHR43798:SF33">
    <property type="entry name" value="HYDROLASE, PUTATIVE (AFU_ORTHOLOGUE AFUA_2G14860)-RELATED"/>
    <property type="match status" value="1"/>
</dbReference>
<evidence type="ECO:0000313" key="2">
    <source>
        <dbReference type="EMBL" id="REL36262.1"/>
    </source>
</evidence>
<dbReference type="RefSeq" id="WP_116000930.1">
    <property type="nucleotide sequence ID" value="NZ_QUOV01000001.1"/>
</dbReference>
<evidence type="ECO:0000313" key="3">
    <source>
        <dbReference type="Proteomes" id="UP000256999"/>
    </source>
</evidence>
<name>A0A3E0UKJ7_9GAMM</name>
<dbReference type="GO" id="GO:0016020">
    <property type="term" value="C:membrane"/>
    <property type="evidence" value="ECO:0007669"/>
    <property type="project" value="TreeGrafter"/>
</dbReference>
<dbReference type="OrthoDB" id="6117067at2"/>
<dbReference type="Pfam" id="PF00561">
    <property type="entry name" value="Abhydrolase_1"/>
    <property type="match status" value="1"/>
</dbReference>
<keyword evidence="2" id="KW-0378">Hydrolase</keyword>
<dbReference type="EMBL" id="QUOV01000001">
    <property type="protein sequence ID" value="REL36262.1"/>
    <property type="molecule type" value="Genomic_DNA"/>
</dbReference>
<sequence length="285" mass="30722">MSANALSDSKSYVEPNVEQSATTKGIAKGIYVSGTGPAIVFLHSSLSSSRQWLPLVKQLENHFTCINVDILGYGGADRVSDPDNYSFDVEIARINHALTEVVGNGSYHLVGHSCGGAIALKLAVEAPQRVLSLSLFEPVAFNLLPAGSELRNVADEFANRVDIEDKFKAAEVFTDFWNMKGFFQSLPDKMQALMANDMAKVTLDFKGLISASYSLANVAEIKAPTLFFTGKYSPQLSHSLAETIIGSLPNVKSVEVEAGHMAPVSHGGLVLPIIADFIQQHAENH</sequence>
<dbReference type="AlphaFoldDB" id="A0A3E0UKJ7"/>
<feature type="domain" description="AB hydrolase-1" evidence="1">
    <location>
        <begin position="37"/>
        <end position="262"/>
    </location>
</feature>
<evidence type="ECO:0000259" key="1">
    <source>
        <dbReference type="Pfam" id="PF00561"/>
    </source>
</evidence>
<dbReference type="PANTHER" id="PTHR43798">
    <property type="entry name" value="MONOACYLGLYCEROL LIPASE"/>
    <property type="match status" value="1"/>
</dbReference>
<organism evidence="2 3">
    <name type="scientific">Thalassotalea euphylliae</name>
    <dbReference type="NCBI Taxonomy" id="1655234"/>
    <lineage>
        <taxon>Bacteria</taxon>
        <taxon>Pseudomonadati</taxon>
        <taxon>Pseudomonadota</taxon>
        <taxon>Gammaproteobacteria</taxon>
        <taxon>Alteromonadales</taxon>
        <taxon>Colwelliaceae</taxon>
        <taxon>Thalassotalea</taxon>
    </lineage>
</organism>
<dbReference type="Proteomes" id="UP000256999">
    <property type="component" value="Unassembled WGS sequence"/>
</dbReference>
<gene>
    <name evidence="2" type="ORF">DXX92_13560</name>
</gene>
<dbReference type="GO" id="GO:0016787">
    <property type="term" value="F:hydrolase activity"/>
    <property type="evidence" value="ECO:0007669"/>
    <property type="project" value="UniProtKB-KW"/>
</dbReference>
<dbReference type="PRINTS" id="PR00111">
    <property type="entry name" value="ABHYDROLASE"/>
</dbReference>
<dbReference type="InterPro" id="IPR050266">
    <property type="entry name" value="AB_hydrolase_sf"/>
</dbReference>
<accession>A0A3E0UKJ7</accession>
<comment type="caution">
    <text evidence="2">The sequence shown here is derived from an EMBL/GenBank/DDBJ whole genome shotgun (WGS) entry which is preliminary data.</text>
</comment>
<dbReference type="InterPro" id="IPR029058">
    <property type="entry name" value="AB_hydrolase_fold"/>
</dbReference>
<dbReference type="Gene3D" id="3.40.50.1820">
    <property type="entry name" value="alpha/beta hydrolase"/>
    <property type="match status" value="1"/>
</dbReference>
<proteinExistence type="predicted"/>
<reference evidence="2 3" key="1">
    <citation type="submission" date="2018-08" db="EMBL/GenBank/DDBJ databases">
        <title>Thalassotalea euphylliae genome.</title>
        <authorList>
            <person name="Summers S."/>
            <person name="Rice S.A."/>
            <person name="Freckelton M.L."/>
            <person name="Nedved B.T."/>
            <person name="Hadfield M.G."/>
        </authorList>
    </citation>
    <scope>NUCLEOTIDE SEQUENCE [LARGE SCALE GENOMIC DNA]</scope>
    <source>
        <strain evidence="2 3">H2</strain>
    </source>
</reference>
<dbReference type="SUPFAM" id="SSF53474">
    <property type="entry name" value="alpha/beta-Hydrolases"/>
    <property type="match status" value="1"/>
</dbReference>
<dbReference type="InterPro" id="IPR000073">
    <property type="entry name" value="AB_hydrolase_1"/>
</dbReference>